<geneLocation type="plasmid" evidence="3">
    <name>megaplasmid 2</name>
</geneLocation>
<name>Q6W2I4_SINFN</name>
<geneLocation type="plasmid" evidence="4">
    <name>pNGR234b</name>
</geneLocation>
<evidence type="ECO:0000313" key="3">
    <source>
        <dbReference type="EMBL" id="AAQ87033.1"/>
    </source>
</evidence>
<dbReference type="CDD" id="cd00761">
    <property type="entry name" value="Glyco_tranf_GTA_type"/>
    <property type="match status" value="1"/>
</dbReference>
<dbReference type="CAZy" id="GT2">
    <property type="family name" value="Glycosyltransferase Family 2"/>
</dbReference>
<dbReference type="Gene3D" id="3.90.550.10">
    <property type="entry name" value="Spore Coat Polysaccharide Biosynthesis Protein SpsA, Chain A"/>
    <property type="match status" value="1"/>
</dbReference>
<dbReference type="GO" id="GO:0016740">
    <property type="term" value="F:transferase activity"/>
    <property type="evidence" value="ECO:0007669"/>
    <property type="project" value="UniProtKB-KW"/>
</dbReference>
<dbReference type="SUPFAM" id="SSF53448">
    <property type="entry name" value="Nucleotide-diphospho-sugar transferases"/>
    <property type="match status" value="1"/>
</dbReference>
<dbReference type="EMBL" id="CP000874">
    <property type="protein sequence ID" value="ACP23287.1"/>
    <property type="molecule type" value="Genomic_DNA"/>
</dbReference>
<keyword evidence="3" id="KW-0808">Transferase</keyword>
<reference evidence="4 5" key="2">
    <citation type="journal article" date="2009" name="Appl. Environ. Microbiol.">
        <title>Rhizobium sp. strain NGR234 possesses a remarkable number of secretion systems.</title>
        <authorList>
            <person name="Schmeisser C."/>
            <person name="Liesegang H."/>
            <person name="Krysciak D."/>
            <person name="Bakkou N."/>
            <person name="Le Quere A."/>
            <person name="Wollherr A."/>
            <person name="Heinemeyer I."/>
            <person name="Morgenstern B."/>
            <person name="Pommerening-Roeser A."/>
            <person name="Flores M."/>
            <person name="Palacios R."/>
            <person name="Brenner S."/>
            <person name="Gottschalk G."/>
            <person name="Schmitz R.A."/>
            <person name="Broughton W.J."/>
            <person name="Perret X."/>
            <person name="Strittmatter A.W."/>
            <person name="Streit W.R."/>
        </authorList>
    </citation>
    <scope>NUCLEOTIDE SEQUENCE [LARGE SCALE GENOMIC DNA]</scope>
    <source>
        <strain evidence="5">NBRC 101917 / NGR234</strain>
        <strain evidence="4">NGR234</strain>
        <plasmid evidence="4">pNGR234b</plasmid>
    </source>
</reference>
<dbReference type="RefSeq" id="WP_015887910.1">
    <property type="nucleotide sequence ID" value="NC_012586.1"/>
</dbReference>
<dbReference type="AlphaFoldDB" id="Q6W2I4"/>
<dbReference type="InterPro" id="IPR029044">
    <property type="entry name" value="Nucleotide-diphossugar_trans"/>
</dbReference>
<organism evidence="3">
    <name type="scientific">Sinorhizobium fredii (strain NBRC 101917 / NGR234)</name>
    <dbReference type="NCBI Taxonomy" id="394"/>
    <lineage>
        <taxon>Bacteria</taxon>
        <taxon>Pseudomonadati</taxon>
        <taxon>Pseudomonadota</taxon>
        <taxon>Alphaproteobacteria</taxon>
        <taxon>Hyphomicrobiales</taxon>
        <taxon>Rhizobiaceae</taxon>
        <taxon>Sinorhizobium/Ensifer group</taxon>
        <taxon>Sinorhizobium</taxon>
    </lineage>
</organism>
<dbReference type="PANTHER" id="PTHR43685:SF2">
    <property type="entry name" value="GLYCOSYLTRANSFERASE 2-LIKE DOMAIN-CONTAINING PROTEIN"/>
    <property type="match status" value="1"/>
</dbReference>
<dbReference type="OrthoDB" id="5291101at2"/>
<geneLocation type="plasmid" evidence="5">
    <name>sym pNGR234b</name>
</geneLocation>
<evidence type="ECO:0000256" key="1">
    <source>
        <dbReference type="SAM" id="MobiDB-lite"/>
    </source>
</evidence>
<keyword evidence="3" id="KW-0614">Plasmid</keyword>
<evidence type="ECO:0000259" key="2">
    <source>
        <dbReference type="Pfam" id="PF00535"/>
    </source>
</evidence>
<sequence length="349" mass="38067">MTTPPVNEPMNEPRNALSPDVTFVIAAYNAADTITRAVGSALAQEGVTVEVIVIDDCSSDVTAALVTAIDDPRVRLIALERNRGPGGARNAGFEAARGRWIAVLDSDDTVRPGRLARMIARAEAAGAQIVVDNLDVLSLDGKNVRMFEDAELEALPELTLPAFIESNVIFRSEHNYGYMKPVFERRFLAEHGLSFDESLRIGEDYILLAAALACGGRCAIESSAGYTYHIREGSISRVLKLEHIDAMMAADGAFLRRYTLDPLSLMMQRKRARGFRQARSFLLLVEQLKKRSLAGALRTALADPTALRHLRMPIAARLRRLAARAPQPAPITVAAERSPLGNDPHTSKG</sequence>
<dbReference type="InterPro" id="IPR050834">
    <property type="entry name" value="Glycosyltransf_2"/>
</dbReference>
<dbReference type="Proteomes" id="UP000001054">
    <property type="component" value="Plasmid pNGR234b"/>
</dbReference>
<feature type="region of interest" description="Disordered" evidence="1">
    <location>
        <begin position="329"/>
        <end position="349"/>
    </location>
</feature>
<gene>
    <name evidence="3" type="primary">exoO</name>
    <name evidence="4" type="ordered locus">NGR_b18380</name>
    <name evidence="3" type="ORF">RNGR00006</name>
</gene>
<evidence type="ECO:0000313" key="4">
    <source>
        <dbReference type="EMBL" id="ACP23287.1"/>
    </source>
</evidence>
<dbReference type="InterPro" id="IPR001173">
    <property type="entry name" value="Glyco_trans_2-like"/>
</dbReference>
<dbReference type="KEGG" id="rhi:NGR_b18380"/>
<dbReference type="PANTHER" id="PTHR43685">
    <property type="entry name" value="GLYCOSYLTRANSFERASE"/>
    <property type="match status" value="1"/>
</dbReference>
<evidence type="ECO:0000313" key="5">
    <source>
        <dbReference type="Proteomes" id="UP000001054"/>
    </source>
</evidence>
<feature type="domain" description="Glycosyltransferase 2-like" evidence="2">
    <location>
        <begin position="23"/>
        <end position="186"/>
    </location>
</feature>
<dbReference type="HOGENOM" id="CLU_025996_0_1_5"/>
<accession>Q6W2I4</accession>
<proteinExistence type="predicted"/>
<dbReference type="EC" id="2.-.-.-" evidence="3"/>
<dbReference type="PATRIC" id="fig|394.7.peg.2255"/>
<reference evidence="3 5" key="1">
    <citation type="journal article" date="2004" name="J. Bacteriol.">
        <title>An evolutionary hot spot: the pNGR234b replicon of Rhizobium sp. strain NGR234.</title>
        <authorList>
            <person name="Streit W.R."/>
            <person name="Schmitz R.A."/>
            <person name="Perret X."/>
            <person name="Staehelin C."/>
            <person name="Deakin W.J."/>
            <person name="Raasch C."/>
            <person name="Liesegang H."/>
            <person name="Broughton W.J."/>
        </authorList>
    </citation>
    <scope>NUCLEOTIDE SEQUENCE</scope>
    <source>
        <strain evidence="5">NBRC 101917 / NGR234</strain>
        <strain evidence="3">NGR234</strain>
        <plasmid evidence="3">megaplasmid 2</plasmid>
    </source>
</reference>
<protein>
    <submittedName>
        <fullName evidence="3">Succinoglycan biosynthesis protein ExoO</fullName>
        <ecNumber evidence="3">2.-.-.-</ecNumber>
    </submittedName>
</protein>
<dbReference type="EMBL" id="AY316746">
    <property type="protein sequence ID" value="AAQ87033.1"/>
    <property type="molecule type" value="Genomic_DNA"/>
</dbReference>
<keyword evidence="5" id="KW-1185">Reference proteome</keyword>
<dbReference type="Pfam" id="PF00535">
    <property type="entry name" value="Glycos_transf_2"/>
    <property type="match status" value="1"/>
</dbReference>